<protein>
    <submittedName>
        <fullName evidence="2">Uncharacterized protein</fullName>
    </submittedName>
</protein>
<reference evidence="2 3" key="1">
    <citation type="journal article" date="2016" name="Nat. Commun.">
        <title>Thousands of microbial genomes shed light on interconnected biogeochemical processes in an aquifer system.</title>
        <authorList>
            <person name="Anantharaman K."/>
            <person name="Brown C.T."/>
            <person name="Hug L.A."/>
            <person name="Sharon I."/>
            <person name="Castelle C.J."/>
            <person name="Probst A.J."/>
            <person name="Thomas B.C."/>
            <person name="Singh A."/>
            <person name="Wilkins M.J."/>
            <person name="Karaoz U."/>
            <person name="Brodie E.L."/>
            <person name="Williams K.H."/>
            <person name="Hubbard S.S."/>
            <person name="Banfield J.F."/>
        </authorList>
    </citation>
    <scope>NUCLEOTIDE SEQUENCE [LARGE SCALE GENOMIC DNA]</scope>
</reference>
<proteinExistence type="predicted"/>
<evidence type="ECO:0000313" key="3">
    <source>
        <dbReference type="Proteomes" id="UP000177111"/>
    </source>
</evidence>
<comment type="caution">
    <text evidence="2">The sequence shown here is derived from an EMBL/GenBank/DDBJ whole genome shotgun (WGS) entry which is preliminary data.</text>
</comment>
<feature type="transmembrane region" description="Helical" evidence="1">
    <location>
        <begin position="59"/>
        <end position="79"/>
    </location>
</feature>
<dbReference type="EMBL" id="MGKT01000006">
    <property type="protein sequence ID" value="OGN31103.1"/>
    <property type="molecule type" value="Genomic_DNA"/>
</dbReference>
<dbReference type="AlphaFoldDB" id="A0A1F8H098"/>
<accession>A0A1F8H098</accession>
<keyword evidence="1" id="KW-1133">Transmembrane helix</keyword>
<name>A0A1F8H098_9BACT</name>
<evidence type="ECO:0000256" key="1">
    <source>
        <dbReference type="SAM" id="Phobius"/>
    </source>
</evidence>
<organism evidence="2 3">
    <name type="scientific">Candidatus Yanofskybacteria bacterium RIFCSPLOWO2_02_FULL_44_18</name>
    <dbReference type="NCBI Taxonomy" id="1802705"/>
    <lineage>
        <taxon>Bacteria</taxon>
        <taxon>Candidatus Yanofskyibacteriota</taxon>
    </lineage>
</organism>
<dbReference type="Proteomes" id="UP000177111">
    <property type="component" value="Unassembled WGS sequence"/>
</dbReference>
<gene>
    <name evidence="2" type="ORF">A3I96_02290</name>
</gene>
<sequence length="125" mass="13959">MKLLAVLIIGIFVIAGFNLATMDHHNACPFDSTIASDCALVRSSFDSATSHLSAFSQLSLATILVTFSLLLLPIFLFFLRTYSHPGLSLSFLRERSRNNKTPLEQRLRFWFSLHENSPTVSLGRA</sequence>
<keyword evidence="1" id="KW-0812">Transmembrane</keyword>
<evidence type="ECO:0000313" key="2">
    <source>
        <dbReference type="EMBL" id="OGN31103.1"/>
    </source>
</evidence>
<keyword evidence="1" id="KW-0472">Membrane</keyword>